<keyword evidence="4 7" id="KW-0238">DNA-binding</keyword>
<dbReference type="GeneID" id="75104710"/>
<evidence type="ECO:0000256" key="4">
    <source>
        <dbReference type="ARBA" id="ARBA00023125"/>
    </source>
</evidence>
<dbReference type="PANTHER" id="PTHR48111:SF1">
    <property type="entry name" value="TWO-COMPONENT RESPONSE REGULATOR ORR33"/>
    <property type="match status" value="1"/>
</dbReference>
<name>A0A9Q9HCN1_9RHOB</name>
<dbReference type="Proteomes" id="UP001057991">
    <property type="component" value="Plasmid unnamed1"/>
</dbReference>
<sequence>MRVLILDDDQELGPLMQQGLAKYGIDLHLAFTPQEAFARLESEPFDVLVLDMMLPGQDGMSVCRDIRQSNKPFNDIPILAQTARADVTDRIVALESGFDDFIAKPAEMRELVARIGAVTRRGRVSVPAQGLARETLSSPDRHPAGFTLSEAHLSASFQGFTVNLTELELRVLQALNDKRGQCLSRNDILDRIGYTSQTDPAIVDTVIYRVRHKFRLQGLTDDFIRTLRGQGYSLKVEQGV</sequence>
<dbReference type="InterPro" id="IPR001789">
    <property type="entry name" value="Sig_transdc_resp-reg_receiver"/>
</dbReference>
<organism evidence="10 11">
    <name type="scientific">Aliiroseovarius crassostreae</name>
    <dbReference type="NCBI Taxonomy" id="154981"/>
    <lineage>
        <taxon>Bacteria</taxon>
        <taxon>Pseudomonadati</taxon>
        <taxon>Pseudomonadota</taxon>
        <taxon>Alphaproteobacteria</taxon>
        <taxon>Rhodobacterales</taxon>
        <taxon>Paracoccaceae</taxon>
        <taxon>Aliiroseovarius</taxon>
    </lineage>
</organism>
<dbReference type="InterPro" id="IPR011006">
    <property type="entry name" value="CheY-like_superfamily"/>
</dbReference>
<dbReference type="GO" id="GO:0005829">
    <property type="term" value="C:cytosol"/>
    <property type="evidence" value="ECO:0007669"/>
    <property type="project" value="TreeGrafter"/>
</dbReference>
<dbReference type="InterPro" id="IPR001867">
    <property type="entry name" value="OmpR/PhoB-type_DNA-bd"/>
</dbReference>
<dbReference type="PANTHER" id="PTHR48111">
    <property type="entry name" value="REGULATOR OF RPOS"/>
    <property type="match status" value="1"/>
</dbReference>
<dbReference type="GO" id="GO:0000976">
    <property type="term" value="F:transcription cis-regulatory region binding"/>
    <property type="evidence" value="ECO:0007669"/>
    <property type="project" value="TreeGrafter"/>
</dbReference>
<accession>A0A9Q9HCN1</accession>
<dbReference type="PROSITE" id="PS50110">
    <property type="entry name" value="RESPONSE_REGULATORY"/>
    <property type="match status" value="1"/>
</dbReference>
<dbReference type="GO" id="GO:0000156">
    <property type="term" value="F:phosphorelay response regulator activity"/>
    <property type="evidence" value="ECO:0007669"/>
    <property type="project" value="TreeGrafter"/>
</dbReference>
<dbReference type="Gene3D" id="6.10.250.690">
    <property type="match status" value="1"/>
</dbReference>
<evidence type="ECO:0000313" key="11">
    <source>
        <dbReference type="Proteomes" id="UP001057991"/>
    </source>
</evidence>
<evidence type="ECO:0000256" key="6">
    <source>
        <dbReference type="PROSITE-ProRule" id="PRU00169"/>
    </source>
</evidence>
<dbReference type="AlphaFoldDB" id="A0A9Q9HCN1"/>
<evidence type="ECO:0000313" key="10">
    <source>
        <dbReference type="EMBL" id="UWP97198.1"/>
    </source>
</evidence>
<keyword evidence="5" id="KW-0804">Transcription</keyword>
<evidence type="ECO:0000259" key="8">
    <source>
        <dbReference type="PROSITE" id="PS50110"/>
    </source>
</evidence>
<feature type="DNA-binding region" description="OmpR/PhoB-type" evidence="7">
    <location>
        <begin position="133"/>
        <end position="236"/>
    </location>
</feature>
<dbReference type="PROSITE" id="PS51755">
    <property type="entry name" value="OMPR_PHOB"/>
    <property type="match status" value="1"/>
</dbReference>
<feature type="modified residue" description="4-aspartylphosphate" evidence="6">
    <location>
        <position position="51"/>
    </location>
</feature>
<keyword evidence="3" id="KW-0805">Transcription regulation</keyword>
<dbReference type="SUPFAM" id="SSF46894">
    <property type="entry name" value="C-terminal effector domain of the bipartite response regulators"/>
    <property type="match status" value="1"/>
</dbReference>
<dbReference type="CDD" id="cd00383">
    <property type="entry name" value="trans_reg_C"/>
    <property type="match status" value="1"/>
</dbReference>
<feature type="domain" description="Response regulatory" evidence="8">
    <location>
        <begin position="2"/>
        <end position="119"/>
    </location>
</feature>
<dbReference type="InterPro" id="IPR016032">
    <property type="entry name" value="Sig_transdc_resp-reg_C-effctor"/>
</dbReference>
<dbReference type="RefSeq" id="WP_259787269.1">
    <property type="nucleotide sequence ID" value="NZ_CP080773.1"/>
</dbReference>
<keyword evidence="1 6" id="KW-0597">Phosphoprotein</keyword>
<feature type="domain" description="OmpR/PhoB-type" evidence="9">
    <location>
        <begin position="133"/>
        <end position="236"/>
    </location>
</feature>
<dbReference type="Gene3D" id="3.40.50.2300">
    <property type="match status" value="1"/>
</dbReference>
<evidence type="ECO:0000256" key="5">
    <source>
        <dbReference type="ARBA" id="ARBA00023163"/>
    </source>
</evidence>
<evidence type="ECO:0000259" key="9">
    <source>
        <dbReference type="PROSITE" id="PS51755"/>
    </source>
</evidence>
<evidence type="ECO:0000256" key="2">
    <source>
        <dbReference type="ARBA" id="ARBA00023012"/>
    </source>
</evidence>
<dbReference type="EMBL" id="CP080777">
    <property type="protein sequence ID" value="UWP97198.1"/>
    <property type="molecule type" value="Genomic_DNA"/>
</dbReference>
<dbReference type="Pfam" id="PF00486">
    <property type="entry name" value="Trans_reg_C"/>
    <property type="match status" value="1"/>
</dbReference>
<dbReference type="InterPro" id="IPR039420">
    <property type="entry name" value="WalR-like"/>
</dbReference>
<dbReference type="InterPro" id="IPR036388">
    <property type="entry name" value="WH-like_DNA-bd_sf"/>
</dbReference>
<dbReference type="GO" id="GO:0006355">
    <property type="term" value="P:regulation of DNA-templated transcription"/>
    <property type="evidence" value="ECO:0007669"/>
    <property type="project" value="InterPro"/>
</dbReference>
<gene>
    <name evidence="10" type="ORF">K3X48_15320</name>
</gene>
<evidence type="ECO:0000256" key="7">
    <source>
        <dbReference type="PROSITE-ProRule" id="PRU01091"/>
    </source>
</evidence>
<evidence type="ECO:0000256" key="3">
    <source>
        <dbReference type="ARBA" id="ARBA00023015"/>
    </source>
</evidence>
<keyword evidence="2" id="KW-0902">Two-component regulatory system</keyword>
<dbReference type="SMART" id="SM00862">
    <property type="entry name" value="Trans_reg_C"/>
    <property type="match status" value="1"/>
</dbReference>
<proteinExistence type="predicted"/>
<reference evidence="10" key="1">
    <citation type="submission" date="2021-08" db="EMBL/GenBank/DDBJ databases">
        <authorList>
            <person name="Nwanade C."/>
            <person name="Wang M."/>
            <person name="Masoudi A."/>
            <person name="Yu Z."/>
            <person name="Liu J."/>
        </authorList>
    </citation>
    <scope>NUCLEOTIDE SEQUENCE</scope>
    <source>
        <strain evidence="10">S056</strain>
        <plasmid evidence="10">unnamed1</plasmid>
    </source>
</reference>
<dbReference type="Pfam" id="PF00072">
    <property type="entry name" value="Response_reg"/>
    <property type="match status" value="1"/>
</dbReference>
<protein>
    <submittedName>
        <fullName evidence="10">Response regulator transcription factor</fullName>
    </submittedName>
</protein>
<dbReference type="GO" id="GO:0032993">
    <property type="term" value="C:protein-DNA complex"/>
    <property type="evidence" value="ECO:0007669"/>
    <property type="project" value="TreeGrafter"/>
</dbReference>
<evidence type="ECO:0000256" key="1">
    <source>
        <dbReference type="ARBA" id="ARBA00022553"/>
    </source>
</evidence>
<dbReference type="Gene3D" id="1.10.10.10">
    <property type="entry name" value="Winged helix-like DNA-binding domain superfamily/Winged helix DNA-binding domain"/>
    <property type="match status" value="1"/>
</dbReference>
<dbReference type="SUPFAM" id="SSF52172">
    <property type="entry name" value="CheY-like"/>
    <property type="match status" value="1"/>
</dbReference>
<keyword evidence="10" id="KW-0614">Plasmid</keyword>
<dbReference type="SMART" id="SM00448">
    <property type="entry name" value="REC"/>
    <property type="match status" value="1"/>
</dbReference>
<geneLocation type="plasmid" evidence="10 11">
    <name>unnamed1</name>
</geneLocation>